<dbReference type="NCBIfam" id="TIGR00693">
    <property type="entry name" value="thiE"/>
    <property type="match status" value="1"/>
</dbReference>
<evidence type="ECO:0000256" key="1">
    <source>
        <dbReference type="ARBA" id="ARBA00001946"/>
    </source>
</evidence>
<dbReference type="Gene3D" id="3.40.1190.20">
    <property type="match status" value="1"/>
</dbReference>
<evidence type="ECO:0000259" key="11">
    <source>
        <dbReference type="Pfam" id="PF02581"/>
    </source>
</evidence>
<dbReference type="GO" id="GO:0005737">
    <property type="term" value="C:cytoplasm"/>
    <property type="evidence" value="ECO:0007669"/>
    <property type="project" value="TreeGrafter"/>
</dbReference>
<dbReference type="PANTHER" id="PTHR20857">
    <property type="entry name" value="THIAMINE-PHOSPHATE PYROPHOSPHORYLASE"/>
    <property type="match status" value="1"/>
</dbReference>
<evidence type="ECO:0000256" key="7">
    <source>
        <dbReference type="ARBA" id="ARBA00022977"/>
    </source>
</evidence>
<reference evidence="13" key="1">
    <citation type="submission" date="2021-01" db="EMBL/GenBank/DDBJ databases">
        <authorList>
            <person name="Corre E."/>
            <person name="Pelletier E."/>
            <person name="Niang G."/>
            <person name="Scheremetjew M."/>
            <person name="Finn R."/>
            <person name="Kale V."/>
            <person name="Holt S."/>
            <person name="Cochrane G."/>
            <person name="Meng A."/>
            <person name="Brown T."/>
            <person name="Cohen L."/>
        </authorList>
    </citation>
    <scope>NUCLEOTIDE SEQUENCE</scope>
    <source>
        <strain evidence="13">CCMP3107</strain>
    </source>
</reference>
<comment type="cofactor">
    <cofactor evidence="1">
        <name>Mg(2+)</name>
        <dbReference type="ChEBI" id="CHEBI:18420"/>
    </cofactor>
</comment>
<dbReference type="InterPro" id="IPR029056">
    <property type="entry name" value="Ribokinase-like"/>
</dbReference>
<evidence type="ECO:0000256" key="2">
    <source>
        <dbReference type="ARBA" id="ARBA00005165"/>
    </source>
</evidence>
<dbReference type="AlphaFoldDB" id="A0A6V1SBN4"/>
<dbReference type="InterPro" id="IPR013785">
    <property type="entry name" value="Aldolase_TIM"/>
</dbReference>
<keyword evidence="6" id="KW-0460">Magnesium</keyword>
<comment type="pathway">
    <text evidence="2">Cofactor biosynthesis; thiamine diphosphate biosynthesis; thiamine phosphate from 4-amino-2-methyl-5-diphosphomethylpyrimidine and 4-methyl-5-(2-phosphoethyl)-thiazole: step 1/1.</text>
</comment>
<evidence type="ECO:0000256" key="8">
    <source>
        <dbReference type="ARBA" id="ARBA00047334"/>
    </source>
</evidence>
<sequence length="269" mass="29157">MAQGFDIEDAVTIAKAYITQGLGAAARLGSGPGPVAHTSWPCDPGALPWATSTAARGQHRPEFPPCQAPEEWGLYPIVDSADWVERLVLMGVKDIQIRIKDKGDDEIMEAVGRAQAACSAAGARLWVNDHWRAAVRHKTYGCHLGQEDLMENLEGIDELSAAGIRLGLSTHCYSELARAVAVRPSYVSLGPIYQTFSKQVRFAPRGLENLKQWRKLVDVPLIAIGGITYENAPKVIEAGADSIAVISAITKENDVQAAIDMWNKVFLSP</sequence>
<dbReference type="InterPro" id="IPR022998">
    <property type="entry name" value="ThiamineP_synth_TenI"/>
</dbReference>
<dbReference type="GO" id="GO:0009229">
    <property type="term" value="P:thiamine diphosphate biosynthetic process"/>
    <property type="evidence" value="ECO:0007669"/>
    <property type="project" value="UniProtKB-UniPathway"/>
</dbReference>
<evidence type="ECO:0000313" key="12">
    <source>
        <dbReference type="EMBL" id="CAE0636883.1"/>
    </source>
</evidence>
<evidence type="ECO:0000256" key="3">
    <source>
        <dbReference type="ARBA" id="ARBA00012830"/>
    </source>
</evidence>
<accession>A0A6V1SBN4</accession>
<proteinExistence type="predicted"/>
<dbReference type="EMBL" id="HBIU01034027">
    <property type="protein sequence ID" value="CAE0636883.1"/>
    <property type="molecule type" value="Transcribed_RNA"/>
</dbReference>
<name>A0A6V1SBN4_HETAK</name>
<protein>
    <recommendedName>
        <fullName evidence="3">thiamine phosphate synthase</fullName>
        <ecNumber evidence="3">2.5.1.3</ecNumber>
    </recommendedName>
</protein>
<dbReference type="GO" id="GO:0004789">
    <property type="term" value="F:thiamine-phosphate diphosphorylase activity"/>
    <property type="evidence" value="ECO:0007669"/>
    <property type="project" value="UniProtKB-EC"/>
</dbReference>
<evidence type="ECO:0000256" key="4">
    <source>
        <dbReference type="ARBA" id="ARBA00022679"/>
    </source>
</evidence>
<comment type="catalytic activity">
    <reaction evidence="9">
        <text>2-(2-carboxy-4-methylthiazol-5-yl)ethyl phosphate + 4-amino-2-methyl-5-(diphosphooxymethyl)pyrimidine + 2 H(+) = thiamine phosphate + CO2 + diphosphate</text>
        <dbReference type="Rhea" id="RHEA:47848"/>
        <dbReference type="ChEBI" id="CHEBI:15378"/>
        <dbReference type="ChEBI" id="CHEBI:16526"/>
        <dbReference type="ChEBI" id="CHEBI:33019"/>
        <dbReference type="ChEBI" id="CHEBI:37575"/>
        <dbReference type="ChEBI" id="CHEBI:57841"/>
        <dbReference type="ChEBI" id="CHEBI:62890"/>
        <dbReference type="EC" id="2.5.1.3"/>
    </reaction>
</comment>
<evidence type="ECO:0000256" key="6">
    <source>
        <dbReference type="ARBA" id="ARBA00022842"/>
    </source>
</evidence>
<dbReference type="CDD" id="cd00564">
    <property type="entry name" value="TMP_TenI"/>
    <property type="match status" value="1"/>
</dbReference>
<keyword evidence="4" id="KW-0808">Transferase</keyword>
<dbReference type="PANTHER" id="PTHR20857:SF15">
    <property type="entry name" value="THIAMINE-PHOSPHATE SYNTHASE"/>
    <property type="match status" value="1"/>
</dbReference>
<evidence type="ECO:0000256" key="5">
    <source>
        <dbReference type="ARBA" id="ARBA00022723"/>
    </source>
</evidence>
<dbReference type="InterPro" id="IPR034291">
    <property type="entry name" value="TMP_synthase"/>
</dbReference>
<dbReference type="EMBL" id="HBIU01034030">
    <property type="protein sequence ID" value="CAE0636884.1"/>
    <property type="molecule type" value="Transcribed_RNA"/>
</dbReference>
<organism evidence="13">
    <name type="scientific">Heterosigma akashiwo</name>
    <name type="common">Chromophytic alga</name>
    <name type="synonym">Heterosigma carterae</name>
    <dbReference type="NCBI Taxonomy" id="2829"/>
    <lineage>
        <taxon>Eukaryota</taxon>
        <taxon>Sar</taxon>
        <taxon>Stramenopiles</taxon>
        <taxon>Ochrophyta</taxon>
        <taxon>Raphidophyceae</taxon>
        <taxon>Chattonellales</taxon>
        <taxon>Chattonellaceae</taxon>
        <taxon>Heterosigma</taxon>
    </lineage>
</organism>
<comment type="catalytic activity">
    <reaction evidence="8">
        <text>4-methyl-5-(2-phosphooxyethyl)-thiazole + 4-amino-2-methyl-5-(diphosphooxymethyl)pyrimidine + H(+) = thiamine phosphate + diphosphate</text>
        <dbReference type="Rhea" id="RHEA:22328"/>
        <dbReference type="ChEBI" id="CHEBI:15378"/>
        <dbReference type="ChEBI" id="CHEBI:33019"/>
        <dbReference type="ChEBI" id="CHEBI:37575"/>
        <dbReference type="ChEBI" id="CHEBI:57841"/>
        <dbReference type="ChEBI" id="CHEBI:58296"/>
        <dbReference type="EC" id="2.5.1.3"/>
    </reaction>
</comment>
<dbReference type="UniPathway" id="UPA00060">
    <property type="reaction ID" value="UER00141"/>
</dbReference>
<dbReference type="SUPFAM" id="SSF51391">
    <property type="entry name" value="Thiamin phosphate synthase"/>
    <property type="match status" value="1"/>
</dbReference>
<keyword evidence="7" id="KW-0784">Thiamine biosynthesis</keyword>
<keyword evidence="5" id="KW-0479">Metal-binding</keyword>
<dbReference type="FunFam" id="3.20.20.70:FF:000064">
    <property type="entry name" value="Thiamine-phosphate synthase"/>
    <property type="match status" value="1"/>
</dbReference>
<dbReference type="InterPro" id="IPR036206">
    <property type="entry name" value="ThiamineP_synth_sf"/>
</dbReference>
<comment type="catalytic activity">
    <reaction evidence="10">
        <text>2-[(2R,5Z)-2-carboxy-4-methylthiazol-5(2H)-ylidene]ethyl phosphate + 4-amino-2-methyl-5-(diphosphooxymethyl)pyrimidine + 2 H(+) = thiamine phosphate + CO2 + diphosphate</text>
        <dbReference type="Rhea" id="RHEA:47844"/>
        <dbReference type="ChEBI" id="CHEBI:15378"/>
        <dbReference type="ChEBI" id="CHEBI:16526"/>
        <dbReference type="ChEBI" id="CHEBI:33019"/>
        <dbReference type="ChEBI" id="CHEBI:37575"/>
        <dbReference type="ChEBI" id="CHEBI:57841"/>
        <dbReference type="ChEBI" id="CHEBI:62899"/>
        <dbReference type="EC" id="2.5.1.3"/>
    </reaction>
</comment>
<gene>
    <name evidence="12" type="ORF">HAKA00212_LOCUS15650</name>
    <name evidence="13" type="ORF">HAKA00212_LOCUS15651</name>
</gene>
<dbReference type="Pfam" id="PF02581">
    <property type="entry name" value="TMP-TENI"/>
    <property type="match status" value="1"/>
</dbReference>
<dbReference type="GO" id="GO:0009228">
    <property type="term" value="P:thiamine biosynthetic process"/>
    <property type="evidence" value="ECO:0007669"/>
    <property type="project" value="UniProtKB-KW"/>
</dbReference>
<dbReference type="Gene3D" id="3.20.20.70">
    <property type="entry name" value="Aldolase class I"/>
    <property type="match status" value="1"/>
</dbReference>
<dbReference type="EC" id="2.5.1.3" evidence="3"/>
<evidence type="ECO:0000256" key="9">
    <source>
        <dbReference type="ARBA" id="ARBA00047851"/>
    </source>
</evidence>
<evidence type="ECO:0000256" key="10">
    <source>
        <dbReference type="ARBA" id="ARBA00047883"/>
    </source>
</evidence>
<dbReference type="GO" id="GO:0046872">
    <property type="term" value="F:metal ion binding"/>
    <property type="evidence" value="ECO:0007669"/>
    <property type="project" value="UniProtKB-KW"/>
</dbReference>
<feature type="domain" description="Thiamine phosphate synthase/TenI" evidence="11">
    <location>
        <begin position="80"/>
        <end position="249"/>
    </location>
</feature>
<evidence type="ECO:0000313" key="13">
    <source>
        <dbReference type="EMBL" id="CAE0636884.1"/>
    </source>
</evidence>